<keyword evidence="3" id="KW-1185">Reference proteome</keyword>
<dbReference type="AlphaFoldDB" id="A0AAJ1UX01"/>
<name>A0AAJ1UX01_9MOLU</name>
<comment type="similarity">
    <text evidence="1">Belongs to the ROK (NagC/XylR) family.</text>
</comment>
<evidence type="ECO:0000313" key="3">
    <source>
        <dbReference type="Proteomes" id="UP001224428"/>
    </source>
</evidence>
<dbReference type="Proteomes" id="UP001224428">
    <property type="component" value="Unassembled WGS sequence"/>
</dbReference>
<reference evidence="2" key="1">
    <citation type="submission" date="2023-05" db="EMBL/GenBank/DDBJ databases">
        <title>Mycoplasma phocimorsus sp. nov., isolated from Scandinavian patients with seal finger or septic arthritis after contact with seals.</title>
        <authorList>
            <person name="Skafte-Holm A."/>
            <person name="Pedersen T.R."/>
            <person name="Froelund M."/>
            <person name="Stegger M."/>
            <person name="Qvortrup K."/>
            <person name="Michaels D.L."/>
            <person name="Brown D.R."/>
            <person name="Jensen J.S."/>
        </authorList>
    </citation>
    <scope>NUCLEOTIDE SEQUENCE</scope>
    <source>
        <strain evidence="2">M5725</strain>
    </source>
</reference>
<dbReference type="PANTHER" id="PTHR18964">
    <property type="entry name" value="ROK (REPRESSOR, ORF, KINASE) FAMILY"/>
    <property type="match status" value="1"/>
</dbReference>
<comment type="caution">
    <text evidence="2">The sequence shown here is derived from an EMBL/GenBank/DDBJ whole genome shotgun (WGS) entry which is preliminary data.</text>
</comment>
<dbReference type="CDD" id="cd23763">
    <property type="entry name" value="ASKHA_ATPase_ROK"/>
    <property type="match status" value="1"/>
</dbReference>
<organism evidence="2 3">
    <name type="scientific">Mycoplasma phocimorsus</name>
    <dbReference type="NCBI Taxonomy" id="3045839"/>
    <lineage>
        <taxon>Bacteria</taxon>
        <taxon>Bacillati</taxon>
        <taxon>Mycoplasmatota</taxon>
        <taxon>Mollicutes</taxon>
        <taxon>Mycoplasmataceae</taxon>
        <taxon>Mycoplasma</taxon>
    </lineage>
</organism>
<accession>A0AAJ1UX01</accession>
<dbReference type="InterPro" id="IPR043129">
    <property type="entry name" value="ATPase_NBD"/>
</dbReference>
<dbReference type="Gene3D" id="3.30.420.40">
    <property type="match status" value="2"/>
</dbReference>
<evidence type="ECO:0000313" key="2">
    <source>
        <dbReference type="EMBL" id="MDJ1645865.1"/>
    </source>
</evidence>
<gene>
    <name evidence="2" type="ORF">QLQ80_02030</name>
</gene>
<dbReference type="PANTHER" id="PTHR18964:SF149">
    <property type="entry name" value="BIFUNCTIONAL UDP-N-ACETYLGLUCOSAMINE 2-EPIMERASE_N-ACETYLMANNOSAMINE KINASE"/>
    <property type="match status" value="1"/>
</dbReference>
<dbReference type="EMBL" id="JASDDP010000019">
    <property type="protein sequence ID" value="MDJ1645865.1"/>
    <property type="molecule type" value="Genomic_DNA"/>
</dbReference>
<dbReference type="SUPFAM" id="SSF53067">
    <property type="entry name" value="Actin-like ATPase domain"/>
    <property type="match status" value="1"/>
</dbReference>
<evidence type="ECO:0000256" key="1">
    <source>
        <dbReference type="ARBA" id="ARBA00006479"/>
    </source>
</evidence>
<dbReference type="Pfam" id="PF00480">
    <property type="entry name" value="ROK"/>
    <property type="match status" value="1"/>
</dbReference>
<sequence length="292" mass="32408">MIKRIAAVDIGGTNTRFALFEGEKIILKERFSTEPVDWKKTLDEIVELCDTHKVESLGLCFPGPADYKNGNIILTPNLPGWTNLNIKKYILENSKTVDKIECENDANVMGLANHHFFGKGRGDVTQFFTISTGLGAGLVIDNKIFTGSYGLGQEIARAPLGSVYDSKTYHLLPFSVELYASGAGLKLRAKTKGLDLDAKEIFEKYSTNDICRKLIDEGIDSLARTIATSVAFLNPNLFVFGGSVARKNRWFVQEAIQLAKTYSAPEHFHNVDFKFEELGDDSALFGLFHLVK</sequence>
<protein>
    <submittedName>
        <fullName evidence="2">ROK family protein</fullName>
    </submittedName>
</protein>
<dbReference type="RefSeq" id="WP_283827287.1">
    <property type="nucleotide sequence ID" value="NZ_JASDDP010000019.1"/>
</dbReference>
<proteinExistence type="inferred from homology"/>
<dbReference type="InterPro" id="IPR000600">
    <property type="entry name" value="ROK"/>
</dbReference>